<feature type="compositionally biased region" description="Acidic residues" evidence="1">
    <location>
        <begin position="505"/>
        <end position="514"/>
    </location>
</feature>
<reference evidence="3 4" key="1">
    <citation type="submission" date="2017-06" db="EMBL/GenBank/DDBJ databases">
        <title>A platform for efficient transgenesis in Macrostomum lignano, a flatworm model organism for stem cell research.</title>
        <authorList>
            <person name="Berezikov E."/>
        </authorList>
    </citation>
    <scope>NUCLEOTIDE SEQUENCE [LARGE SCALE GENOMIC DNA]</scope>
    <source>
        <strain evidence="3">DV1</strain>
        <tissue evidence="3">Whole organism</tissue>
    </source>
</reference>
<comment type="caution">
    <text evidence="3">The sequence shown here is derived from an EMBL/GenBank/DDBJ whole genome shotgun (WGS) entry which is preliminary data.</text>
</comment>
<feature type="region of interest" description="Disordered" evidence="1">
    <location>
        <begin position="266"/>
        <end position="287"/>
    </location>
</feature>
<feature type="compositionally biased region" description="Acidic residues" evidence="1">
    <location>
        <begin position="269"/>
        <end position="287"/>
    </location>
</feature>
<proteinExistence type="predicted"/>
<dbReference type="Proteomes" id="UP000215902">
    <property type="component" value="Unassembled WGS sequence"/>
</dbReference>
<feature type="domain" description="C2H2-type" evidence="2">
    <location>
        <begin position="13"/>
        <end position="35"/>
    </location>
</feature>
<dbReference type="AlphaFoldDB" id="A0A267DKZ2"/>
<evidence type="ECO:0000313" key="4">
    <source>
        <dbReference type="Proteomes" id="UP000215902"/>
    </source>
</evidence>
<dbReference type="Gene3D" id="3.30.160.60">
    <property type="entry name" value="Classic Zinc Finger"/>
    <property type="match status" value="1"/>
</dbReference>
<dbReference type="EMBL" id="NIVC01003754">
    <property type="protein sequence ID" value="PAA49941.1"/>
    <property type="molecule type" value="Genomic_DNA"/>
</dbReference>
<feature type="region of interest" description="Disordered" evidence="1">
    <location>
        <begin position="146"/>
        <end position="172"/>
    </location>
</feature>
<feature type="region of interest" description="Disordered" evidence="1">
    <location>
        <begin position="464"/>
        <end position="548"/>
    </location>
</feature>
<feature type="region of interest" description="Disordered" evidence="1">
    <location>
        <begin position="348"/>
        <end position="372"/>
    </location>
</feature>
<sequence>MLPALDPLHILALHCNQCPFLTLSVARLFEHCMSHKDSSDCTLLQCQQCGIVATHRGILEEHTQAWHPSAPLSVRQISTTTVQAAGSTNGRLQFPRYGCQFCSFRNDDHVKVSRHYLSVHNITNVDLHAKAAAVDGFGEDFAQQQQNHSLCNQQSPRLQQRKQQQQESSPLPAASVQLVQLSTSAPCMSSAPTSAAAASTSPLSAILPTVTLIRQPQQQQQQQFLLQSGSMSGAGSSTTATARSASDDSGYEAEPQLPLLPGIGKVETLDDSEPTASGEEDLQEDSEMITDNSLIMDSVASMRAGSSILTMSLEPDYDDRVNGGLSLKVFPAGAAATVDAPPATTAASSSAAASVPANSEPVSRSTPKSSSLTFHQATTASMACKPNRDKAQLKMIPVESFGKRYEVLTRNLRQMGGRLLIGQRLDRGTLDFSCQCRYCRRVVKLSKPKAYKFKIHLRTCKERRKTPSDGVETVAAGSAAAKDAEELEATAPAAQNRLSVRQQQEEFEDDEEEAEHSSLAASETRPDGGADSPSPLIDLPLASQEIPA</sequence>
<evidence type="ECO:0000313" key="3">
    <source>
        <dbReference type="EMBL" id="PAA49941.1"/>
    </source>
</evidence>
<evidence type="ECO:0000256" key="1">
    <source>
        <dbReference type="SAM" id="MobiDB-lite"/>
    </source>
</evidence>
<feature type="compositionally biased region" description="Low complexity" evidence="1">
    <location>
        <begin position="348"/>
        <end position="363"/>
    </location>
</feature>
<feature type="region of interest" description="Disordered" evidence="1">
    <location>
        <begin position="221"/>
        <end position="253"/>
    </location>
</feature>
<name>A0A267DKZ2_9PLAT</name>
<organism evidence="3 4">
    <name type="scientific">Macrostomum lignano</name>
    <dbReference type="NCBI Taxonomy" id="282301"/>
    <lineage>
        <taxon>Eukaryota</taxon>
        <taxon>Metazoa</taxon>
        <taxon>Spiralia</taxon>
        <taxon>Lophotrochozoa</taxon>
        <taxon>Platyhelminthes</taxon>
        <taxon>Rhabditophora</taxon>
        <taxon>Macrostomorpha</taxon>
        <taxon>Macrostomida</taxon>
        <taxon>Macrostomidae</taxon>
        <taxon>Macrostomum</taxon>
    </lineage>
</organism>
<dbReference type="InterPro" id="IPR013087">
    <property type="entry name" value="Znf_C2H2_type"/>
</dbReference>
<accession>A0A267DKZ2</accession>
<feature type="domain" description="C2H2-type" evidence="2">
    <location>
        <begin position="97"/>
        <end position="120"/>
    </location>
</feature>
<feature type="domain" description="C2H2-type" evidence="2">
    <location>
        <begin position="44"/>
        <end position="67"/>
    </location>
</feature>
<dbReference type="OrthoDB" id="6247196at2759"/>
<protein>
    <recommendedName>
        <fullName evidence="2">C2H2-type domain-containing protein</fullName>
    </recommendedName>
</protein>
<feature type="compositionally biased region" description="Low complexity" evidence="1">
    <location>
        <begin position="221"/>
        <end position="248"/>
    </location>
</feature>
<evidence type="ECO:0000259" key="2">
    <source>
        <dbReference type="SMART" id="SM00355"/>
    </source>
</evidence>
<dbReference type="SMART" id="SM00355">
    <property type="entry name" value="ZnF_C2H2"/>
    <property type="match status" value="3"/>
</dbReference>
<feature type="compositionally biased region" description="Low complexity" evidence="1">
    <location>
        <begin position="146"/>
        <end position="171"/>
    </location>
</feature>
<keyword evidence="4" id="KW-1185">Reference proteome</keyword>
<gene>
    <name evidence="3" type="ORF">BOX15_Mlig013811g1</name>
</gene>